<sequence>MCIGSSLTSGFSPSEAHLLGNETFFTIFKHDVYHSEVVSPIPEYCRKGLLNMIDIVFDSAQLPESSWTKQLWYWADADYRFFKMTKENRNWPSQVTPDQLSPMEQFCTMLDTKQTSGMETYGGLIVNNRLESTEGIIVLLDMVEHPQKWKDEIGLDPNDFPDGSGKPFNGLHKPQNYKKIYQQLKDTVAAIPGFFAKSKEEQVFFIQMLEAYPELKDNLDKLIEFSSILKKQEAFNFIKLLPTTPTIAIKNDPDSKAEPEKNDLFSSSINRK</sequence>
<evidence type="ECO:0000256" key="1">
    <source>
        <dbReference type="SAM" id="MobiDB-lite"/>
    </source>
</evidence>
<feature type="region of interest" description="Disordered" evidence="1">
    <location>
        <begin position="251"/>
        <end position="272"/>
    </location>
</feature>
<proteinExistence type="predicted"/>
<dbReference type="EMBL" id="LNYZ01000023">
    <property type="protein sequence ID" value="KTD75337.1"/>
    <property type="molecule type" value="Genomic_DNA"/>
</dbReference>
<accession>A0A378LAG4</accession>
<evidence type="ECO:0000313" key="4">
    <source>
        <dbReference type="Proteomes" id="UP000054820"/>
    </source>
</evidence>
<dbReference type="Proteomes" id="UP000054820">
    <property type="component" value="Unassembled WGS sequence"/>
</dbReference>
<evidence type="ECO:0000313" key="3">
    <source>
        <dbReference type="EMBL" id="STY23694.1"/>
    </source>
</evidence>
<feature type="compositionally biased region" description="Basic and acidic residues" evidence="1">
    <location>
        <begin position="251"/>
        <end position="263"/>
    </location>
</feature>
<dbReference type="EMBL" id="UGOY01000001">
    <property type="protein sequence ID" value="STY23694.1"/>
    <property type="molecule type" value="Genomic_DNA"/>
</dbReference>
<protein>
    <submittedName>
        <fullName evidence="3">Uncharacterized protein</fullName>
    </submittedName>
</protein>
<name>A0A378LAG4_9GAMM</name>
<gene>
    <name evidence="2" type="ORF">Lstg_2512</name>
    <name evidence="3" type="ORF">NCTC11991_02304</name>
</gene>
<keyword evidence="4" id="KW-1185">Reference proteome</keyword>
<organism evidence="3 5">
    <name type="scientific">Legionella steigerwaltii</name>
    <dbReference type="NCBI Taxonomy" id="460"/>
    <lineage>
        <taxon>Bacteria</taxon>
        <taxon>Pseudomonadati</taxon>
        <taxon>Pseudomonadota</taxon>
        <taxon>Gammaproteobacteria</taxon>
        <taxon>Legionellales</taxon>
        <taxon>Legionellaceae</taxon>
        <taxon>Legionella</taxon>
    </lineage>
</organism>
<reference evidence="2 4" key="1">
    <citation type="submission" date="2015-11" db="EMBL/GenBank/DDBJ databases">
        <title>Genomic analysis of 38 Legionella species identifies large and diverse effector repertoires.</title>
        <authorList>
            <person name="Burstein D."/>
            <person name="Amaro F."/>
            <person name="Zusman T."/>
            <person name="Lifshitz Z."/>
            <person name="Cohen O."/>
            <person name="Gilbert J.A."/>
            <person name="Pupko T."/>
            <person name="Shuman H.A."/>
            <person name="Segal G."/>
        </authorList>
    </citation>
    <scope>NUCLEOTIDE SEQUENCE [LARGE SCALE GENOMIC DNA]</scope>
    <source>
        <strain evidence="2 4">SC-18-C9</strain>
    </source>
</reference>
<reference evidence="3 5" key="2">
    <citation type="submission" date="2018-06" db="EMBL/GenBank/DDBJ databases">
        <authorList>
            <consortium name="Pathogen Informatics"/>
            <person name="Doyle S."/>
        </authorList>
    </citation>
    <scope>NUCLEOTIDE SEQUENCE [LARGE SCALE GENOMIC DNA]</scope>
    <source>
        <strain evidence="3 5">NCTC11991</strain>
    </source>
</reference>
<evidence type="ECO:0000313" key="5">
    <source>
        <dbReference type="Proteomes" id="UP000255110"/>
    </source>
</evidence>
<evidence type="ECO:0000313" key="2">
    <source>
        <dbReference type="EMBL" id="KTD75337.1"/>
    </source>
</evidence>
<dbReference type="STRING" id="460.Lstg_2512"/>
<dbReference type="AlphaFoldDB" id="A0A378LAG4"/>
<dbReference type="Proteomes" id="UP000255110">
    <property type="component" value="Unassembled WGS sequence"/>
</dbReference>